<dbReference type="AlphaFoldDB" id="A0AAD8YL01"/>
<dbReference type="GO" id="GO:0004527">
    <property type="term" value="F:exonuclease activity"/>
    <property type="evidence" value="ECO:0007669"/>
    <property type="project" value="UniProtKB-KW"/>
</dbReference>
<dbReference type="GO" id="GO:0005634">
    <property type="term" value="C:nucleus"/>
    <property type="evidence" value="ECO:0007669"/>
    <property type="project" value="UniProtKB-SubCell"/>
</dbReference>
<evidence type="ECO:0000256" key="2">
    <source>
        <dbReference type="ARBA" id="ARBA00006357"/>
    </source>
</evidence>
<name>A0AAD8YL01_9STRA</name>
<keyword evidence="3" id="KW-0540">Nuclease</keyword>
<keyword evidence="6" id="KW-0539">Nucleus</keyword>
<comment type="subcellular location">
    <subcellularLocation>
        <location evidence="1">Nucleus</location>
    </subcellularLocation>
</comment>
<evidence type="ECO:0000256" key="5">
    <source>
        <dbReference type="ARBA" id="ARBA00022839"/>
    </source>
</evidence>
<reference evidence="9" key="1">
    <citation type="submission" date="2023-06" db="EMBL/GenBank/DDBJ databases">
        <title>Survivors Of The Sea: Transcriptome response of Skeletonema marinoi to long-term dormancy.</title>
        <authorList>
            <person name="Pinder M.I.M."/>
            <person name="Kourtchenko O."/>
            <person name="Robertson E.K."/>
            <person name="Larsson T."/>
            <person name="Maumus F."/>
            <person name="Osuna-Cruz C.M."/>
            <person name="Vancaester E."/>
            <person name="Stenow R."/>
            <person name="Vandepoele K."/>
            <person name="Ploug H."/>
            <person name="Bruchert V."/>
            <person name="Godhe A."/>
            <person name="Topel M."/>
        </authorList>
    </citation>
    <scope>NUCLEOTIDE SEQUENCE</scope>
    <source>
        <strain evidence="9">R05AC</strain>
    </source>
</reference>
<dbReference type="SUPFAM" id="SSF53098">
    <property type="entry name" value="Ribonuclease H-like"/>
    <property type="match status" value="1"/>
</dbReference>
<dbReference type="InterPro" id="IPR034922">
    <property type="entry name" value="REX1-like_exo"/>
</dbReference>
<dbReference type="InterPro" id="IPR036397">
    <property type="entry name" value="RNaseH_sf"/>
</dbReference>
<dbReference type="EMBL" id="JATAAI010000002">
    <property type="protein sequence ID" value="KAK1748052.1"/>
    <property type="molecule type" value="Genomic_DNA"/>
</dbReference>
<dbReference type="PANTHER" id="PTHR12801">
    <property type="entry name" value="RNA EXONUCLEASE REXO1 / RECO3 FAMILY MEMBER-RELATED"/>
    <property type="match status" value="1"/>
</dbReference>
<comment type="caution">
    <text evidence="9">The sequence shown here is derived from an EMBL/GenBank/DDBJ whole genome shotgun (WGS) entry which is preliminary data.</text>
</comment>
<accession>A0AAD8YL01</accession>
<feature type="compositionally biased region" description="Basic residues" evidence="7">
    <location>
        <begin position="28"/>
        <end position="47"/>
    </location>
</feature>
<keyword evidence="5 9" id="KW-0269">Exonuclease</keyword>
<dbReference type="CDD" id="cd06145">
    <property type="entry name" value="REX1_like"/>
    <property type="match status" value="1"/>
</dbReference>
<evidence type="ECO:0000256" key="6">
    <source>
        <dbReference type="ARBA" id="ARBA00023242"/>
    </source>
</evidence>
<organism evidence="9 10">
    <name type="scientific">Skeletonema marinoi</name>
    <dbReference type="NCBI Taxonomy" id="267567"/>
    <lineage>
        <taxon>Eukaryota</taxon>
        <taxon>Sar</taxon>
        <taxon>Stramenopiles</taxon>
        <taxon>Ochrophyta</taxon>
        <taxon>Bacillariophyta</taxon>
        <taxon>Coscinodiscophyceae</taxon>
        <taxon>Thalassiosirophycidae</taxon>
        <taxon>Thalassiosirales</taxon>
        <taxon>Skeletonemataceae</taxon>
        <taxon>Skeletonema</taxon>
        <taxon>Skeletonema marinoi-dohrnii complex</taxon>
    </lineage>
</organism>
<dbReference type="Gene3D" id="3.30.420.10">
    <property type="entry name" value="Ribonuclease H-like superfamily/Ribonuclease H"/>
    <property type="match status" value="1"/>
</dbReference>
<dbReference type="InterPro" id="IPR047021">
    <property type="entry name" value="REXO1/3/4-like"/>
</dbReference>
<dbReference type="GO" id="GO:0003676">
    <property type="term" value="F:nucleic acid binding"/>
    <property type="evidence" value="ECO:0007669"/>
    <property type="project" value="InterPro"/>
</dbReference>
<evidence type="ECO:0000256" key="4">
    <source>
        <dbReference type="ARBA" id="ARBA00022801"/>
    </source>
</evidence>
<evidence type="ECO:0000313" key="9">
    <source>
        <dbReference type="EMBL" id="KAK1748052.1"/>
    </source>
</evidence>
<comment type="similarity">
    <text evidence="2">Belongs to the REXO1/REXO3 family.</text>
</comment>
<gene>
    <name evidence="9" type="ORF">QTG54_002015</name>
</gene>
<keyword evidence="10" id="KW-1185">Reference proteome</keyword>
<evidence type="ECO:0000256" key="7">
    <source>
        <dbReference type="SAM" id="MobiDB-lite"/>
    </source>
</evidence>
<protein>
    <submittedName>
        <fullName evidence="9">3'-5' RNA exonuclease</fullName>
        <ecNumber evidence="9">3.1.-.-</ecNumber>
    </submittedName>
</protein>
<dbReference type="Proteomes" id="UP001224775">
    <property type="component" value="Unassembled WGS sequence"/>
</dbReference>
<dbReference type="InterPro" id="IPR012337">
    <property type="entry name" value="RNaseH-like_sf"/>
</dbReference>
<feature type="region of interest" description="Disordered" evidence="7">
    <location>
        <begin position="573"/>
        <end position="597"/>
    </location>
</feature>
<evidence type="ECO:0000313" key="10">
    <source>
        <dbReference type="Proteomes" id="UP001224775"/>
    </source>
</evidence>
<feature type="region of interest" description="Disordered" evidence="7">
    <location>
        <begin position="1"/>
        <end position="56"/>
    </location>
</feature>
<dbReference type="SMART" id="SM00479">
    <property type="entry name" value="EXOIII"/>
    <property type="match status" value="1"/>
</dbReference>
<feature type="region of interest" description="Disordered" evidence="7">
    <location>
        <begin position="135"/>
        <end position="158"/>
    </location>
</feature>
<keyword evidence="4 9" id="KW-0378">Hydrolase</keyword>
<evidence type="ECO:0000256" key="1">
    <source>
        <dbReference type="ARBA" id="ARBA00004123"/>
    </source>
</evidence>
<sequence>MSEQVQSPFRVEESAAAKQELLGGPPMQKKKHKKRKASNGRLKKLWRRATTQSKGITSRKEWNEMLELHSDWKTSHQDNPDVSDDPMMGSLPGPAVILSKEPSQDFTNMKNWQATEGSDHRDIILNLIFRQSSSDGAGDGIQKKKKRKLGASGREPMRQSSLINAPTLPSWSNIRNLSGMGGLAVIEICIEDCDPGSPCPLMPSERVKDVTDGKKSPWTTLFGNTNIDTNSDSKVQRSITACKVKLFQGNKHPRCLSDVLMFLPPPVASSEHDTKKQSVDVIDAIYDLRLTPKQMRSEGYPFISGQEESSTDDNKESVENKISAYSKSDVDEMSTDVALDLIKTVSVEVSFGDDDEHVVDHTECEHYVKTFSRNKDASPRRPKIFAIDCEMVQTKANMELARVSVIEYVEAIEGNGNEGDEEKNILVLDELVKPRRDVLDYLTHYSGVTAKMLVDVKTRIESIQLLLLSLIHEEDVIIGHSAENDLRALRLVHNNIVDTSVVFRGDNGRKYSLKHLSNVLLQRQIQNGCGSSGHCSREDAEASLVLALRRAKHGSSFRLKESVKHQNVLDVFQKSKGGDHTSDGNSSESSFAERNERSSVCIGPNDWLTGRSVGNGSQHLLSCESILSSMAMAVPSWLASKKPSRAGMLWAKLICEGSLEGFKNELKKQDEIIDSLVTNVSTDTPILVIFQRNYLKANALTRQRKAATNPKATCVWSACQEEEWKQYMSSCRNCEALWIGSSCQQQTKS</sequence>
<dbReference type="EC" id="3.1.-.-" evidence="9"/>
<evidence type="ECO:0000256" key="3">
    <source>
        <dbReference type="ARBA" id="ARBA00022722"/>
    </source>
</evidence>
<dbReference type="InterPro" id="IPR013520">
    <property type="entry name" value="Ribonucl_H"/>
</dbReference>
<dbReference type="PANTHER" id="PTHR12801:SF115">
    <property type="entry name" value="FI18136P1-RELATED"/>
    <property type="match status" value="1"/>
</dbReference>
<evidence type="ECO:0000259" key="8">
    <source>
        <dbReference type="SMART" id="SM00479"/>
    </source>
</evidence>
<proteinExistence type="inferred from homology"/>
<feature type="domain" description="Exonuclease" evidence="8">
    <location>
        <begin position="383"/>
        <end position="556"/>
    </location>
</feature>